<feature type="compositionally biased region" description="Polar residues" evidence="1">
    <location>
        <begin position="802"/>
        <end position="814"/>
    </location>
</feature>
<dbReference type="InterPro" id="IPR055327">
    <property type="entry name" value="TRAF1A/B"/>
</dbReference>
<feature type="compositionally biased region" description="Basic and acidic residues" evidence="1">
    <location>
        <begin position="1"/>
        <end position="14"/>
    </location>
</feature>
<dbReference type="SUPFAM" id="SSF49599">
    <property type="entry name" value="TRAF domain-like"/>
    <property type="match status" value="1"/>
</dbReference>
<dbReference type="Proteomes" id="UP001231189">
    <property type="component" value="Unassembled WGS sequence"/>
</dbReference>
<keyword evidence="4" id="KW-1185">Reference proteome</keyword>
<feature type="compositionally biased region" description="Basic and acidic residues" evidence="1">
    <location>
        <begin position="469"/>
        <end position="492"/>
    </location>
</feature>
<feature type="compositionally biased region" description="Low complexity" evidence="1">
    <location>
        <begin position="569"/>
        <end position="584"/>
    </location>
</feature>
<dbReference type="InterPro" id="IPR008974">
    <property type="entry name" value="TRAF-like"/>
</dbReference>
<organism evidence="3 4">
    <name type="scientific">Lolium multiflorum</name>
    <name type="common">Italian ryegrass</name>
    <name type="synonym">Lolium perenne subsp. multiflorum</name>
    <dbReference type="NCBI Taxonomy" id="4521"/>
    <lineage>
        <taxon>Eukaryota</taxon>
        <taxon>Viridiplantae</taxon>
        <taxon>Streptophyta</taxon>
        <taxon>Embryophyta</taxon>
        <taxon>Tracheophyta</taxon>
        <taxon>Spermatophyta</taxon>
        <taxon>Magnoliopsida</taxon>
        <taxon>Liliopsida</taxon>
        <taxon>Poales</taxon>
        <taxon>Poaceae</taxon>
        <taxon>BOP clade</taxon>
        <taxon>Pooideae</taxon>
        <taxon>Poodae</taxon>
        <taxon>Poeae</taxon>
        <taxon>Poeae Chloroplast Group 2 (Poeae type)</taxon>
        <taxon>Loliodinae</taxon>
        <taxon>Loliinae</taxon>
        <taxon>Lolium</taxon>
    </lineage>
</organism>
<feature type="compositionally biased region" description="Low complexity" evidence="1">
    <location>
        <begin position="865"/>
        <end position="880"/>
    </location>
</feature>
<proteinExistence type="predicted"/>
<feature type="compositionally biased region" description="Basic residues" evidence="1">
    <location>
        <begin position="451"/>
        <end position="468"/>
    </location>
</feature>
<dbReference type="InterPro" id="IPR002083">
    <property type="entry name" value="MATH/TRAF_dom"/>
</dbReference>
<feature type="region of interest" description="Disordered" evidence="1">
    <location>
        <begin position="353"/>
        <end position="380"/>
    </location>
</feature>
<feature type="compositionally biased region" description="Polar residues" evidence="1">
    <location>
        <begin position="765"/>
        <end position="784"/>
    </location>
</feature>
<comment type="caution">
    <text evidence="3">The sequence shown here is derived from an EMBL/GenBank/DDBJ whole genome shotgun (WGS) entry which is preliminary data.</text>
</comment>
<reference evidence="3" key="1">
    <citation type="submission" date="2023-07" db="EMBL/GenBank/DDBJ databases">
        <title>A chromosome-level genome assembly of Lolium multiflorum.</title>
        <authorList>
            <person name="Chen Y."/>
            <person name="Copetti D."/>
            <person name="Kolliker R."/>
            <person name="Studer B."/>
        </authorList>
    </citation>
    <scope>NUCLEOTIDE SEQUENCE</scope>
    <source>
        <strain evidence="3">02402/16</strain>
        <tissue evidence="3">Leaf</tissue>
    </source>
</reference>
<evidence type="ECO:0000313" key="4">
    <source>
        <dbReference type="Proteomes" id="UP001231189"/>
    </source>
</evidence>
<accession>A0AAD8RK99</accession>
<dbReference type="PANTHER" id="PTHR47477">
    <property type="entry name" value="TNF RECEPTOR-ASSOCIATED FACTOR HOMOLOG 1A"/>
    <property type="match status" value="1"/>
</dbReference>
<dbReference type="EMBL" id="JAUUTY010000005">
    <property type="protein sequence ID" value="KAK1626305.1"/>
    <property type="molecule type" value="Genomic_DNA"/>
</dbReference>
<feature type="domain" description="MATH" evidence="2">
    <location>
        <begin position="69"/>
        <end position="191"/>
    </location>
</feature>
<feature type="compositionally biased region" description="Low complexity" evidence="1">
    <location>
        <begin position="694"/>
        <end position="710"/>
    </location>
</feature>
<dbReference type="AlphaFoldDB" id="A0AAD8RK99"/>
<sequence>MAGSVEVDHTEDGRSSSTEDLPSDQQSYSGESLAEWRSSEQVENGTPSTSPAYSDTDDDDCGPRPAELYGKFTWRIDNFSQINKRELRSNSFDVGGYKWYILIYPQGCDVCNHLSLFLCVANHDKLLPGWSHFAQFTIAVINKDPKKSKYSDTLHRFWKKEHDWGWKKFMELSKLHDGFIVEDVLTIKAQVQVIREKADRPFRCLDGQYRRELVRVYLSNVEQICRRFIDERRSKLCRLIEDRLRWSSFNAFWLGMDPSVRRQMTREKTDTILKVLVKHFFIEKEVTSTLVMDALHSGLKALEYKSKNKLGVSKLTEADARSTSMVLVEQDMFVLADDVLLLLERATLDTLPHQPLPAKDEKSSQNRTKDSSSGDDFNKDSIERDDRRLIELGWKTLEFFALAHIFSRIEVSYQEAVALKRQEELIREEEAAGLAEIELKAKRSAAEKEKRIRKKQAKQKKNSHKNNKGKSERFDMKDIVIETTPSDDRVPDDVSSQAEEVTLNADNPDEASDVSDNRDDNSEVLQMDFEDRESSPVNWETDASETQATTVPGGGEAQNDQAGKRLSCVDDSSSTCSSDSVPSVILNGSSAEGAWTSVKSSSNRGNNRRNKDTDTRTGHAHGGSNSTPNGNFGSSNSRDMKLEAEDYKVVPQKKQNAQRQVDVMSPSKLRVTESSFPSMSPVKKQPIFSQQPKSSLESTSSLTSRASEVSGAAGTATRTGVSSTPIVQQVPNKGPRTNPPTHIERPVPVVSRPLQIPVPTKSEAQKPTSLVNSATATQATTVSRPLSAPQVPAAKQGAPAVSTVQTAPALSRSRSAVGRLGNEPSASAPSYIPRSYRNAMMEKSSAGASGLTHQTSLSGQGVTHSQSMFSSSPSILSPDTSSRKEIPSLKPGFTFGTVKPESLNQYQWREESSQEASCSSINDNGVLNSSVVNEFEKLNLNGRPRSKQLLSEISTRFTPYQPQGLVGEEFPHLDIINDLLDEELSDGRKVLQPGFARQFSLPNNVPNNASTPDYGMFSDPYLFDQSEQYYDEELAPYYSDLNGAPPQGLRDRSYSQFDLPSYSSSQFDDMAMSQWPYSRADNSSVPSFGADVNAYPYQLRDYPTSANGASSRYPSYHHANGH</sequence>
<feature type="compositionally biased region" description="Polar residues" evidence="1">
    <location>
        <begin position="623"/>
        <end position="637"/>
    </location>
</feature>
<feature type="compositionally biased region" description="Basic and acidic residues" evidence="1">
    <location>
        <begin position="358"/>
        <end position="380"/>
    </location>
</feature>
<evidence type="ECO:0000259" key="2">
    <source>
        <dbReference type="PROSITE" id="PS50144"/>
    </source>
</evidence>
<feature type="region of interest" description="Disordered" evidence="1">
    <location>
        <begin position="1100"/>
        <end position="1122"/>
    </location>
</feature>
<dbReference type="SMART" id="SM00061">
    <property type="entry name" value="MATH"/>
    <property type="match status" value="1"/>
</dbReference>
<feature type="compositionally biased region" description="Polar residues" evidence="1">
    <location>
        <begin position="851"/>
        <end position="864"/>
    </location>
</feature>
<dbReference type="CDD" id="cd00121">
    <property type="entry name" value="MATH"/>
    <property type="match status" value="1"/>
</dbReference>
<dbReference type="Pfam" id="PF22486">
    <property type="entry name" value="MATH_2"/>
    <property type="match status" value="1"/>
</dbReference>
<feature type="compositionally biased region" description="Polar residues" evidence="1">
    <location>
        <begin position="15"/>
        <end position="30"/>
    </location>
</feature>
<dbReference type="PANTHER" id="PTHR47477:SF8">
    <property type="entry name" value="TNF RECEPTOR-ASSOCIATED FACTOR HOMOLOG 1A"/>
    <property type="match status" value="1"/>
</dbReference>
<feature type="region of interest" description="Disordered" evidence="1">
    <location>
        <begin position="1"/>
        <end position="60"/>
    </location>
</feature>
<dbReference type="PROSITE" id="PS50144">
    <property type="entry name" value="MATH"/>
    <property type="match status" value="1"/>
</dbReference>
<protein>
    <recommendedName>
        <fullName evidence="2">MATH domain-containing protein</fullName>
    </recommendedName>
</protein>
<feature type="compositionally biased region" description="Basic and acidic residues" evidence="1">
    <location>
        <begin position="638"/>
        <end position="648"/>
    </location>
</feature>
<name>A0AAD8RK99_LOLMU</name>
<feature type="compositionally biased region" description="Polar residues" evidence="1">
    <location>
        <begin position="1104"/>
        <end position="1113"/>
    </location>
</feature>
<feature type="compositionally biased region" description="Polar residues" evidence="1">
    <location>
        <begin position="716"/>
        <end position="731"/>
    </location>
</feature>
<evidence type="ECO:0000313" key="3">
    <source>
        <dbReference type="EMBL" id="KAK1626305.1"/>
    </source>
</evidence>
<evidence type="ECO:0000256" key="1">
    <source>
        <dbReference type="SAM" id="MobiDB-lite"/>
    </source>
</evidence>
<feature type="region of interest" description="Disordered" evidence="1">
    <location>
        <begin position="445"/>
        <end position="893"/>
    </location>
</feature>
<feature type="compositionally biased region" description="Polar residues" evidence="1">
    <location>
        <begin position="39"/>
        <end position="53"/>
    </location>
</feature>
<dbReference type="Gene3D" id="2.60.210.10">
    <property type="entry name" value="Apoptosis, Tumor Necrosis Factor Receptor Associated Protein 2, Chain A"/>
    <property type="match status" value="1"/>
</dbReference>
<gene>
    <name evidence="3" type="ORF">QYE76_000620</name>
</gene>